<protein>
    <submittedName>
        <fullName evidence="1">Uncharacterized protein</fullName>
    </submittedName>
</protein>
<sequence length="116" mass="13585">MWTKVNGVLEEEYAFFLNDDQSFAPKKTVSVDIHRNPASWWDEDCQEVLKDREAAFLMILMELDDIEKLSDHIVYNRIDADAQRTLKTKKKAKFRKFAQSLNMKADLSMCGIRPKL</sequence>
<evidence type="ECO:0000313" key="2">
    <source>
        <dbReference type="Proteomes" id="UP001239111"/>
    </source>
</evidence>
<reference evidence="1" key="1">
    <citation type="submission" date="2023-04" db="EMBL/GenBank/DDBJ databases">
        <title>A chromosome-level genome assembly of the parasitoid wasp Eretmocerus hayati.</title>
        <authorList>
            <person name="Zhong Y."/>
            <person name="Liu S."/>
            <person name="Liu Y."/>
        </authorList>
    </citation>
    <scope>NUCLEOTIDE SEQUENCE</scope>
    <source>
        <strain evidence="1">ZJU_SS_LIU_2023</strain>
    </source>
</reference>
<name>A0ACC2NGD0_9HYME</name>
<proteinExistence type="predicted"/>
<dbReference type="EMBL" id="CM056743">
    <property type="protein sequence ID" value="KAJ8670131.1"/>
    <property type="molecule type" value="Genomic_DNA"/>
</dbReference>
<organism evidence="1 2">
    <name type="scientific">Eretmocerus hayati</name>
    <dbReference type="NCBI Taxonomy" id="131215"/>
    <lineage>
        <taxon>Eukaryota</taxon>
        <taxon>Metazoa</taxon>
        <taxon>Ecdysozoa</taxon>
        <taxon>Arthropoda</taxon>
        <taxon>Hexapoda</taxon>
        <taxon>Insecta</taxon>
        <taxon>Pterygota</taxon>
        <taxon>Neoptera</taxon>
        <taxon>Endopterygota</taxon>
        <taxon>Hymenoptera</taxon>
        <taxon>Apocrita</taxon>
        <taxon>Proctotrupomorpha</taxon>
        <taxon>Chalcidoidea</taxon>
        <taxon>Aphelinidae</taxon>
        <taxon>Aphelininae</taxon>
        <taxon>Eretmocerus</taxon>
    </lineage>
</organism>
<dbReference type="Proteomes" id="UP001239111">
    <property type="component" value="Chromosome 3"/>
</dbReference>
<comment type="caution">
    <text evidence="1">The sequence shown here is derived from an EMBL/GenBank/DDBJ whole genome shotgun (WGS) entry which is preliminary data.</text>
</comment>
<accession>A0ACC2NGD0</accession>
<keyword evidence="2" id="KW-1185">Reference proteome</keyword>
<evidence type="ECO:0000313" key="1">
    <source>
        <dbReference type="EMBL" id="KAJ8670131.1"/>
    </source>
</evidence>
<gene>
    <name evidence="1" type="ORF">QAD02_001390</name>
</gene>